<proteinExistence type="inferred from homology"/>
<name>A0A2T6B911_9RHOB</name>
<dbReference type="GO" id="GO:0005886">
    <property type="term" value="C:plasma membrane"/>
    <property type="evidence" value="ECO:0007669"/>
    <property type="project" value="UniProtKB-SubCell"/>
</dbReference>
<evidence type="ECO:0000256" key="5">
    <source>
        <dbReference type="ARBA" id="ARBA00022989"/>
    </source>
</evidence>
<keyword evidence="4 7" id="KW-0812">Transmembrane</keyword>
<dbReference type="Pfam" id="PF00482">
    <property type="entry name" value="T2SSF"/>
    <property type="match status" value="2"/>
</dbReference>
<dbReference type="InterPro" id="IPR042094">
    <property type="entry name" value="T2SS_GspF_sf"/>
</dbReference>
<feature type="domain" description="Type II secretion system protein GspF" evidence="8">
    <location>
        <begin position="60"/>
        <end position="157"/>
    </location>
</feature>
<dbReference type="EMBL" id="QBKP01000002">
    <property type="protein sequence ID" value="PTX52549.1"/>
    <property type="molecule type" value="Genomic_DNA"/>
</dbReference>
<comment type="similarity">
    <text evidence="2">Belongs to the GSP F family.</text>
</comment>
<accession>A0A2T6B911</accession>
<dbReference type="Proteomes" id="UP000244224">
    <property type="component" value="Unassembled WGS sequence"/>
</dbReference>
<keyword evidence="6 7" id="KW-0472">Membrane</keyword>
<evidence type="ECO:0000256" key="7">
    <source>
        <dbReference type="SAM" id="Phobius"/>
    </source>
</evidence>
<evidence type="ECO:0000256" key="1">
    <source>
        <dbReference type="ARBA" id="ARBA00004651"/>
    </source>
</evidence>
<feature type="domain" description="Type II secretion system protein GspF" evidence="8">
    <location>
        <begin position="261"/>
        <end position="377"/>
    </location>
</feature>
<sequence length="385" mass="42168">MPVFIAKVSVGGKTTQITLSASSRADAERSLKRRGRIISLKRQAFLDLQPGLSPYERYVFLVKLSTMVASKVSMGKALELMGQAFTGNIRRVSKSLSDRVNAGVNFITAIEEERKSFPASLTALIRAGFAAGNASNALREAAEFEQMMQNIRKGSMKEVWTGFGYFAASAALTVATVEYFGPMVTGNAMFQTPGVNTAWIESFGRVFMWVNIVLLAIMSFMAFMGTIGRRASPALIDRVIARIPFYSDLILAKSNYITFYKLSLLIKSGVRIEETLEITASDMGPGSLKSDIIRALDMVRKGRPWASGMETLDPTDRASLLASSDRDDVARTFRLLADQFRDLYIARMQTLGPALNILAALFMSIASAILFGLTILPMLQLAASI</sequence>
<dbReference type="RefSeq" id="WP_108127966.1">
    <property type="nucleotide sequence ID" value="NZ_QBKP01000002.1"/>
</dbReference>
<evidence type="ECO:0000256" key="4">
    <source>
        <dbReference type="ARBA" id="ARBA00022692"/>
    </source>
</evidence>
<evidence type="ECO:0000313" key="10">
    <source>
        <dbReference type="Proteomes" id="UP000244224"/>
    </source>
</evidence>
<keyword evidence="10" id="KW-1185">Reference proteome</keyword>
<dbReference type="AlphaFoldDB" id="A0A2T6B911"/>
<dbReference type="Gene3D" id="1.20.81.30">
    <property type="entry name" value="Type II secretion system (T2SS), domain F"/>
    <property type="match status" value="2"/>
</dbReference>
<organism evidence="9 10">
    <name type="scientific">Gemmobacter caeni</name>
    <dbReference type="NCBI Taxonomy" id="589035"/>
    <lineage>
        <taxon>Bacteria</taxon>
        <taxon>Pseudomonadati</taxon>
        <taxon>Pseudomonadota</taxon>
        <taxon>Alphaproteobacteria</taxon>
        <taxon>Rhodobacterales</taxon>
        <taxon>Paracoccaceae</taxon>
        <taxon>Gemmobacter</taxon>
    </lineage>
</organism>
<evidence type="ECO:0000259" key="8">
    <source>
        <dbReference type="Pfam" id="PF00482"/>
    </source>
</evidence>
<comment type="subcellular location">
    <subcellularLocation>
        <location evidence="1">Cell membrane</location>
        <topology evidence="1">Multi-pass membrane protein</topology>
    </subcellularLocation>
</comment>
<keyword evidence="5 7" id="KW-1133">Transmembrane helix</keyword>
<dbReference type="OrthoDB" id="7300372at2"/>
<comment type="caution">
    <text evidence="9">The sequence shown here is derived from an EMBL/GenBank/DDBJ whole genome shotgun (WGS) entry which is preliminary data.</text>
</comment>
<dbReference type="InterPro" id="IPR018076">
    <property type="entry name" value="T2SS_GspF_dom"/>
</dbReference>
<evidence type="ECO:0000256" key="2">
    <source>
        <dbReference type="ARBA" id="ARBA00005745"/>
    </source>
</evidence>
<dbReference type="InterPro" id="IPR003004">
    <property type="entry name" value="GspF/PilC"/>
</dbReference>
<reference evidence="9 10" key="1">
    <citation type="submission" date="2018-04" db="EMBL/GenBank/DDBJ databases">
        <title>Genomic Encyclopedia of Archaeal and Bacterial Type Strains, Phase II (KMG-II): from individual species to whole genera.</title>
        <authorList>
            <person name="Goeker M."/>
        </authorList>
    </citation>
    <scope>NUCLEOTIDE SEQUENCE [LARGE SCALE GENOMIC DNA]</scope>
    <source>
        <strain evidence="9 10">DSM 21823</strain>
    </source>
</reference>
<gene>
    <name evidence="9" type="ORF">C8N34_102329</name>
</gene>
<keyword evidence="3" id="KW-1003">Cell membrane</keyword>
<evidence type="ECO:0000256" key="6">
    <source>
        <dbReference type="ARBA" id="ARBA00023136"/>
    </source>
</evidence>
<feature type="transmembrane region" description="Helical" evidence="7">
    <location>
        <begin position="159"/>
        <end position="180"/>
    </location>
</feature>
<evidence type="ECO:0000256" key="3">
    <source>
        <dbReference type="ARBA" id="ARBA00022475"/>
    </source>
</evidence>
<evidence type="ECO:0000313" key="9">
    <source>
        <dbReference type="EMBL" id="PTX52549.1"/>
    </source>
</evidence>
<feature type="transmembrane region" description="Helical" evidence="7">
    <location>
        <begin position="206"/>
        <end position="228"/>
    </location>
</feature>
<dbReference type="PANTHER" id="PTHR30012:SF0">
    <property type="entry name" value="TYPE II SECRETION SYSTEM PROTEIN F-RELATED"/>
    <property type="match status" value="1"/>
</dbReference>
<feature type="transmembrane region" description="Helical" evidence="7">
    <location>
        <begin position="357"/>
        <end position="379"/>
    </location>
</feature>
<dbReference type="PANTHER" id="PTHR30012">
    <property type="entry name" value="GENERAL SECRETION PATHWAY PROTEIN"/>
    <property type="match status" value="1"/>
</dbReference>
<protein>
    <submittedName>
        <fullName evidence="9">General secretion pathway protein F</fullName>
    </submittedName>
</protein>